<organism evidence="1 2">
    <name type="scientific">Saccharibacillus alkalitolerans</name>
    <dbReference type="NCBI Taxonomy" id="2705290"/>
    <lineage>
        <taxon>Bacteria</taxon>
        <taxon>Bacillati</taxon>
        <taxon>Bacillota</taxon>
        <taxon>Bacilli</taxon>
        <taxon>Bacillales</taxon>
        <taxon>Paenibacillaceae</taxon>
        <taxon>Saccharibacillus</taxon>
    </lineage>
</organism>
<keyword evidence="2" id="KW-1185">Reference proteome</keyword>
<accession>A0ABX0F1L6</accession>
<gene>
    <name evidence="1" type="ORF">GYN08_03400</name>
</gene>
<dbReference type="RefSeq" id="WP_166272482.1">
    <property type="nucleotide sequence ID" value="NZ_JAAFGS010000001.1"/>
</dbReference>
<evidence type="ECO:0000313" key="2">
    <source>
        <dbReference type="Proteomes" id="UP000800303"/>
    </source>
</evidence>
<proteinExistence type="predicted"/>
<name>A0ABX0F1L6_9BACL</name>
<comment type="caution">
    <text evidence="1">The sequence shown here is derived from an EMBL/GenBank/DDBJ whole genome shotgun (WGS) entry which is preliminary data.</text>
</comment>
<protein>
    <recommendedName>
        <fullName evidence="3">DUF4367 domain-containing protein</fullName>
    </recommendedName>
</protein>
<dbReference type="EMBL" id="JAAFGS010000001">
    <property type="protein sequence ID" value="NGZ74350.1"/>
    <property type="molecule type" value="Genomic_DNA"/>
</dbReference>
<dbReference type="Proteomes" id="UP000800303">
    <property type="component" value="Unassembled WGS sequence"/>
</dbReference>
<evidence type="ECO:0000313" key="1">
    <source>
        <dbReference type="EMBL" id="NGZ74350.1"/>
    </source>
</evidence>
<sequence length="84" mass="9692">MGGSNPKWEYYKSDTKEDVVEFTGDAMYGAEQGHTTVQFVLYKDLTFELYGIWVDREGDALGEKYAMTDDEIEDTLDTIYRTVQ</sequence>
<reference evidence="1 2" key="1">
    <citation type="submission" date="2020-01" db="EMBL/GenBank/DDBJ databases">
        <title>Polyphasic characterisation and genomic insights into a novel alkali tolerant bacterium VR-M41.</title>
        <authorList>
            <person name="Vemuluri V.R."/>
        </authorList>
    </citation>
    <scope>NUCLEOTIDE SEQUENCE [LARGE SCALE GENOMIC DNA]</scope>
    <source>
        <strain evidence="1 2">VR-M41</strain>
    </source>
</reference>
<evidence type="ECO:0008006" key="3">
    <source>
        <dbReference type="Google" id="ProtNLM"/>
    </source>
</evidence>